<evidence type="ECO:0000256" key="1">
    <source>
        <dbReference type="SAM" id="SignalP"/>
    </source>
</evidence>
<name>A0A0R0M4E9_9MICR</name>
<feature type="signal peptide" evidence="1">
    <location>
        <begin position="1"/>
        <end position="22"/>
    </location>
</feature>
<proteinExistence type="predicted"/>
<dbReference type="Proteomes" id="UP000051530">
    <property type="component" value="Unassembled WGS sequence"/>
</dbReference>
<accession>A0A0R0M4E9</accession>
<dbReference type="VEuPathDB" id="MicrosporidiaDB:M153_485000642"/>
<evidence type="ECO:0000313" key="2">
    <source>
        <dbReference type="EMBL" id="KRH93927.1"/>
    </source>
</evidence>
<keyword evidence="1" id="KW-0732">Signal</keyword>
<gene>
    <name evidence="2" type="ORF">M153_485000642</name>
</gene>
<dbReference type="AlphaFoldDB" id="A0A0R0M4E9"/>
<organism evidence="2 3">
    <name type="scientific">Pseudoloma neurophilia</name>
    <dbReference type="NCBI Taxonomy" id="146866"/>
    <lineage>
        <taxon>Eukaryota</taxon>
        <taxon>Fungi</taxon>
        <taxon>Fungi incertae sedis</taxon>
        <taxon>Microsporidia</taxon>
        <taxon>Pseudoloma</taxon>
    </lineage>
</organism>
<sequence>MLGHQSTNLYIFLISLIGFCNCAEENNYSISSNDQVRHEEKPTCVNTPILLLENDCIYDEKIDENTLWQGLECCFDPFFLSDFQEIGLDAPIPIETTPFDTISEPKKMNGEEIEYYPNPFDKQGNPTIEWHCCPRCGHNLFQFCLKYQEREHAPRFCRLRVPGNGEEYIEIIGDWVKEDSMLSCYGCNRIYFYKKKQ</sequence>
<comment type="caution">
    <text evidence="2">The sequence shown here is derived from an EMBL/GenBank/DDBJ whole genome shotgun (WGS) entry which is preliminary data.</text>
</comment>
<reference evidence="2 3" key="1">
    <citation type="submission" date="2015-07" db="EMBL/GenBank/DDBJ databases">
        <title>The genome of Pseudoloma neurophilia, a relevant intracellular parasite of the zebrafish.</title>
        <authorList>
            <person name="Ndikumana S."/>
            <person name="Pelin A."/>
            <person name="Sanders J."/>
            <person name="Corradi N."/>
        </authorList>
    </citation>
    <scope>NUCLEOTIDE SEQUENCE [LARGE SCALE GENOMIC DNA]</scope>
    <source>
        <strain evidence="2 3">MK1</strain>
    </source>
</reference>
<dbReference type="EMBL" id="LGUB01000177">
    <property type="protein sequence ID" value="KRH93927.1"/>
    <property type="molecule type" value="Genomic_DNA"/>
</dbReference>
<evidence type="ECO:0000313" key="3">
    <source>
        <dbReference type="Proteomes" id="UP000051530"/>
    </source>
</evidence>
<protein>
    <submittedName>
        <fullName evidence="2">Uncharacterized protein</fullName>
    </submittedName>
</protein>
<feature type="chain" id="PRO_5006399132" evidence="1">
    <location>
        <begin position="23"/>
        <end position="197"/>
    </location>
</feature>
<keyword evidence="3" id="KW-1185">Reference proteome</keyword>